<keyword evidence="3 6" id="KW-0812">Transmembrane</keyword>
<dbReference type="KEGG" id="cdep:91086994"/>
<evidence type="ECO:0000313" key="8">
    <source>
        <dbReference type="EMBL" id="WVN87600.1"/>
    </source>
</evidence>
<dbReference type="GeneID" id="91086994"/>
<reference evidence="8" key="1">
    <citation type="submission" date="2016-06" db="EMBL/GenBank/DDBJ databases">
        <authorList>
            <person name="Cuomo C."/>
            <person name="Litvintseva A."/>
            <person name="Heitman J."/>
            <person name="Chen Y."/>
            <person name="Sun S."/>
            <person name="Springer D."/>
            <person name="Dromer F."/>
            <person name="Young S."/>
            <person name="Zeng Q."/>
            <person name="Chapman S."/>
            <person name="Gujja S."/>
            <person name="Saif S."/>
            <person name="Birren B."/>
        </authorList>
    </citation>
    <scope>NUCLEOTIDE SEQUENCE</scope>
    <source>
        <strain evidence="8">CBS 7841</strain>
    </source>
</reference>
<keyword evidence="9" id="KW-1185">Reference proteome</keyword>
<evidence type="ECO:0000256" key="7">
    <source>
        <dbReference type="SAM" id="MobiDB-lite"/>
    </source>
</evidence>
<comment type="subcellular location">
    <subcellularLocation>
        <location evidence="1 6">Membrane</location>
        <topology evidence="1 6">Multi-pass membrane protein</topology>
    </subcellularLocation>
</comment>
<comment type="similarity">
    <text evidence="2 6">Belongs to the DP1 family.</text>
</comment>
<comment type="caution">
    <text evidence="6">Lacks conserved residue(s) required for the propagation of feature annotation.</text>
</comment>
<evidence type="ECO:0000256" key="6">
    <source>
        <dbReference type="RuleBase" id="RU362006"/>
    </source>
</evidence>
<feature type="compositionally biased region" description="Polar residues" evidence="7">
    <location>
        <begin position="330"/>
        <end position="340"/>
    </location>
</feature>
<feature type="compositionally biased region" description="Polar residues" evidence="7">
    <location>
        <begin position="1"/>
        <end position="12"/>
    </location>
</feature>
<dbReference type="RefSeq" id="XP_066068300.1">
    <property type="nucleotide sequence ID" value="XM_066212203.1"/>
</dbReference>
<reference evidence="8" key="3">
    <citation type="submission" date="2024-01" db="EMBL/GenBank/DDBJ databases">
        <authorList>
            <person name="Coelho M.A."/>
            <person name="David-Palma M."/>
            <person name="Shea T."/>
            <person name="Sun S."/>
            <person name="Cuomo C.A."/>
            <person name="Heitman J."/>
        </authorList>
    </citation>
    <scope>NUCLEOTIDE SEQUENCE</scope>
    <source>
        <strain evidence="8">CBS 7841</strain>
    </source>
</reference>
<gene>
    <name evidence="8" type="ORF">L203_102783</name>
</gene>
<keyword evidence="4 6" id="KW-1133">Transmembrane helix</keyword>
<sequence>METTAHAHSSNPDHAVPAPVPTPAELKTQAAFQAQPQHAAPEANTLRQRVHRLAGSIENASEHPTVQKTRGVVRQYLTRLREYLGTSATITRLERQTGVDRVVLLVGTVFLYIVLIPFNLFGLALLTTQLLTFLPAAYLSAQILDSQNSDRQQEQVKTLLSFFVVLGSLQTLESLMAGLLERKIPQYYTTKLLFLAYLLHPKTRGAQKIHENIFRPLINDPRSPIAVDKVYPTSEPTAVSQKSFASPKSNNPFVPSAQQSTQSAQPSQSTSYESRADTHSTANTATREENVGTASTLGEEFPPPRVQAQQALAHAPERGITPPPELPSKGANSSIVGSAY</sequence>
<evidence type="ECO:0000256" key="1">
    <source>
        <dbReference type="ARBA" id="ARBA00004141"/>
    </source>
</evidence>
<evidence type="ECO:0000256" key="2">
    <source>
        <dbReference type="ARBA" id="ARBA00008573"/>
    </source>
</evidence>
<protein>
    <recommendedName>
        <fullName evidence="6">Protein YOP1</fullName>
    </recommendedName>
</protein>
<evidence type="ECO:0000256" key="5">
    <source>
        <dbReference type="ARBA" id="ARBA00023136"/>
    </source>
</evidence>
<evidence type="ECO:0000313" key="9">
    <source>
        <dbReference type="Proteomes" id="UP000094043"/>
    </source>
</evidence>
<dbReference type="InterPro" id="IPR004345">
    <property type="entry name" value="TB2_DP1_HVA22"/>
</dbReference>
<feature type="compositionally biased region" description="Polar residues" evidence="7">
    <location>
        <begin position="238"/>
        <end position="253"/>
    </location>
</feature>
<name>A0AAJ8M0N2_9TREE</name>
<proteinExistence type="inferred from homology"/>
<feature type="region of interest" description="Disordered" evidence="7">
    <location>
        <begin position="238"/>
        <end position="340"/>
    </location>
</feature>
<dbReference type="EMBL" id="CP143786">
    <property type="protein sequence ID" value="WVN87600.1"/>
    <property type="molecule type" value="Genomic_DNA"/>
</dbReference>
<evidence type="ECO:0000256" key="4">
    <source>
        <dbReference type="ARBA" id="ARBA00022989"/>
    </source>
</evidence>
<dbReference type="PANTHER" id="PTHR12300">
    <property type="entry name" value="HVA22-LIKE PROTEINS"/>
    <property type="match status" value="1"/>
</dbReference>
<dbReference type="Pfam" id="PF03134">
    <property type="entry name" value="TB2_DP1_HVA22"/>
    <property type="match status" value="1"/>
</dbReference>
<evidence type="ECO:0000256" key="3">
    <source>
        <dbReference type="ARBA" id="ARBA00022692"/>
    </source>
</evidence>
<feature type="compositionally biased region" description="Low complexity" evidence="7">
    <location>
        <begin position="255"/>
        <end position="271"/>
    </location>
</feature>
<dbReference type="PANTHER" id="PTHR12300:SF161">
    <property type="entry name" value="RECEPTOR EXPRESSION-ENHANCING PROTEIN"/>
    <property type="match status" value="1"/>
</dbReference>
<dbReference type="Proteomes" id="UP000094043">
    <property type="component" value="Chromosome 3"/>
</dbReference>
<dbReference type="GO" id="GO:0016020">
    <property type="term" value="C:membrane"/>
    <property type="evidence" value="ECO:0007669"/>
    <property type="project" value="UniProtKB-SubCell"/>
</dbReference>
<reference evidence="8" key="2">
    <citation type="journal article" date="2022" name="Elife">
        <title>Obligate sexual reproduction of a homothallic fungus closely related to the Cryptococcus pathogenic species complex.</title>
        <authorList>
            <person name="Passer A.R."/>
            <person name="Clancey S.A."/>
            <person name="Shea T."/>
            <person name="David-Palma M."/>
            <person name="Averette A.F."/>
            <person name="Boekhout T."/>
            <person name="Porcel B.M."/>
            <person name="Nowrousian M."/>
            <person name="Cuomo C.A."/>
            <person name="Sun S."/>
            <person name="Heitman J."/>
            <person name="Coelho M.A."/>
        </authorList>
    </citation>
    <scope>NUCLEOTIDE SEQUENCE</scope>
    <source>
        <strain evidence="8">CBS 7841</strain>
    </source>
</reference>
<accession>A0AAJ8M0N2</accession>
<feature type="transmembrane region" description="Helical" evidence="6">
    <location>
        <begin position="102"/>
        <end position="126"/>
    </location>
</feature>
<organism evidence="8 9">
    <name type="scientific">Cryptococcus depauperatus CBS 7841</name>
    <dbReference type="NCBI Taxonomy" id="1295531"/>
    <lineage>
        <taxon>Eukaryota</taxon>
        <taxon>Fungi</taxon>
        <taxon>Dikarya</taxon>
        <taxon>Basidiomycota</taxon>
        <taxon>Agaricomycotina</taxon>
        <taxon>Tremellomycetes</taxon>
        <taxon>Tremellales</taxon>
        <taxon>Cryptococcaceae</taxon>
        <taxon>Cryptococcus</taxon>
    </lineage>
</organism>
<dbReference type="AlphaFoldDB" id="A0AAJ8M0N2"/>
<keyword evidence="5 6" id="KW-0472">Membrane</keyword>
<feature type="region of interest" description="Disordered" evidence="7">
    <location>
        <begin position="1"/>
        <end position="21"/>
    </location>
</feature>